<sequence>MVEDVNYLDDKEPKLNIIETELNQSKVFITKEGELTEVPPPKTGYGEQTITWQGGKIKLVRTTYIEKI</sequence>
<gene>
    <name evidence="1" type="ORF">ERL59_09055</name>
</gene>
<organism evidence="1 2">
    <name type="scientific">Chengkuizengella marina</name>
    <dbReference type="NCBI Taxonomy" id="2507566"/>
    <lineage>
        <taxon>Bacteria</taxon>
        <taxon>Bacillati</taxon>
        <taxon>Bacillota</taxon>
        <taxon>Bacilli</taxon>
        <taxon>Bacillales</taxon>
        <taxon>Paenibacillaceae</taxon>
        <taxon>Chengkuizengella</taxon>
    </lineage>
</organism>
<dbReference type="AlphaFoldDB" id="A0A6N9Q2T7"/>
<evidence type="ECO:0000313" key="1">
    <source>
        <dbReference type="EMBL" id="NBI29106.1"/>
    </source>
</evidence>
<keyword evidence="2" id="KW-1185">Reference proteome</keyword>
<dbReference type="Pfam" id="PF13128">
    <property type="entry name" value="DUF3954"/>
    <property type="match status" value="1"/>
</dbReference>
<dbReference type="InterPro" id="IPR025017">
    <property type="entry name" value="DUF3954"/>
</dbReference>
<protein>
    <submittedName>
        <fullName evidence="1">DUF3954 domain-containing protein</fullName>
    </submittedName>
</protein>
<comment type="caution">
    <text evidence="1">The sequence shown here is derived from an EMBL/GenBank/DDBJ whole genome shotgun (WGS) entry which is preliminary data.</text>
</comment>
<accession>A0A6N9Q2T7</accession>
<dbReference type="OrthoDB" id="2909155at2"/>
<proteinExistence type="predicted"/>
<name>A0A6N9Q2T7_9BACL</name>
<dbReference type="EMBL" id="SIJB01000022">
    <property type="protein sequence ID" value="NBI29106.1"/>
    <property type="molecule type" value="Genomic_DNA"/>
</dbReference>
<dbReference type="Proteomes" id="UP000448943">
    <property type="component" value="Unassembled WGS sequence"/>
</dbReference>
<evidence type="ECO:0000313" key="2">
    <source>
        <dbReference type="Proteomes" id="UP000448943"/>
    </source>
</evidence>
<reference evidence="1 2" key="1">
    <citation type="submission" date="2019-01" db="EMBL/GenBank/DDBJ databases">
        <title>Chengkuizengella sp. nov., isolated from deep-sea sediment of East Pacific Ocean.</title>
        <authorList>
            <person name="Yang J."/>
            <person name="Lai Q."/>
            <person name="Shao Z."/>
        </authorList>
    </citation>
    <scope>NUCLEOTIDE SEQUENCE [LARGE SCALE GENOMIC DNA]</scope>
    <source>
        <strain evidence="1 2">YPA3-1-1</strain>
    </source>
</reference>